<name>U3TBU6_9CREN</name>
<comment type="similarity">
    <text evidence="2 6">Belongs to the enolase family.</text>
</comment>
<dbReference type="InterPro" id="IPR036849">
    <property type="entry name" value="Enolase-like_C_sf"/>
</dbReference>
<dbReference type="GO" id="GO:0004634">
    <property type="term" value="F:phosphopyruvate hydratase activity"/>
    <property type="evidence" value="ECO:0007669"/>
    <property type="project" value="UniProtKB-UniRule"/>
</dbReference>
<dbReference type="EC" id="4.2.1.11" evidence="6"/>
<feature type="binding site" evidence="8">
    <location>
        <position position="315"/>
    </location>
    <ligand>
        <name>substrate</name>
    </ligand>
</feature>
<feature type="binding site" evidence="6 9">
    <location>
        <position position="247"/>
    </location>
    <ligand>
        <name>Mg(2+)</name>
        <dbReference type="ChEBI" id="CHEBI:18420"/>
    </ligand>
</feature>
<keyword evidence="6" id="KW-0964">Secreted</keyword>
<dbReference type="SFLD" id="SFLDS00001">
    <property type="entry name" value="Enolase"/>
    <property type="match status" value="1"/>
</dbReference>
<evidence type="ECO:0000256" key="2">
    <source>
        <dbReference type="ARBA" id="ARBA00009604"/>
    </source>
</evidence>
<feature type="binding site" evidence="8">
    <location>
        <position position="158"/>
    </location>
    <ligand>
        <name>substrate</name>
    </ligand>
</feature>
<feature type="active site" description="Proton acceptor" evidence="6 7">
    <location>
        <position position="340"/>
    </location>
</feature>
<dbReference type="eggNOG" id="arCOG01169">
    <property type="taxonomic scope" value="Archaea"/>
</dbReference>
<dbReference type="SMART" id="SM01193">
    <property type="entry name" value="Enolase_N"/>
    <property type="match status" value="1"/>
</dbReference>
<evidence type="ECO:0000259" key="10">
    <source>
        <dbReference type="SMART" id="SM01192"/>
    </source>
</evidence>
<feature type="binding site" evidence="8">
    <location>
        <begin position="367"/>
        <end position="370"/>
    </location>
    <ligand>
        <name>substrate</name>
    </ligand>
</feature>
<dbReference type="STRING" id="1198449.ACAM_1543"/>
<dbReference type="PATRIC" id="fig|1198449.6.peg.1561"/>
<feature type="binding site" evidence="6">
    <location>
        <position position="166"/>
    </location>
    <ligand>
        <name>(2R)-2-phosphoglycerate</name>
        <dbReference type="ChEBI" id="CHEBI:58289"/>
    </ligand>
</feature>
<dbReference type="InterPro" id="IPR020811">
    <property type="entry name" value="Enolase_N"/>
</dbReference>
<feature type="domain" description="Enolase N-terminal" evidence="11">
    <location>
        <begin position="8"/>
        <end position="137"/>
    </location>
</feature>
<evidence type="ECO:0000259" key="11">
    <source>
        <dbReference type="SMART" id="SM01193"/>
    </source>
</evidence>
<feature type="binding site" evidence="6 9">
    <location>
        <position position="315"/>
    </location>
    <ligand>
        <name>Mg(2+)</name>
        <dbReference type="ChEBI" id="CHEBI:18420"/>
    </ligand>
</feature>
<keyword evidence="4 6" id="KW-0324">Glycolysis</keyword>
<dbReference type="PIRSF" id="PIRSF001400">
    <property type="entry name" value="Enolase"/>
    <property type="match status" value="1"/>
</dbReference>
<dbReference type="InterPro" id="IPR020810">
    <property type="entry name" value="Enolase_C"/>
</dbReference>
<dbReference type="SMART" id="SM01192">
    <property type="entry name" value="Enolase_C"/>
    <property type="match status" value="1"/>
</dbReference>
<feature type="binding site" evidence="6">
    <location>
        <position position="370"/>
    </location>
    <ligand>
        <name>(2R)-2-phosphoglycerate</name>
        <dbReference type="ChEBI" id="CHEBI:58289"/>
    </ligand>
</feature>
<dbReference type="GO" id="GO:0005576">
    <property type="term" value="C:extracellular region"/>
    <property type="evidence" value="ECO:0007669"/>
    <property type="project" value="UniProtKB-SubCell"/>
</dbReference>
<gene>
    <name evidence="6 12" type="primary">eno</name>
    <name evidence="12" type="ORF">ACAM_1543</name>
</gene>
<comment type="function">
    <text evidence="6">Catalyzes the reversible conversion of 2-phosphoglycerate (2-PG) into phosphoenolpyruvate (PEP). It is essential for the degradation of carbohydrates via glycolysis.</text>
</comment>
<dbReference type="InterPro" id="IPR020809">
    <property type="entry name" value="Enolase_CS"/>
</dbReference>
<feature type="active site" description="Proton donor" evidence="6 7">
    <location>
        <position position="210"/>
    </location>
</feature>
<feature type="binding site" evidence="8">
    <location>
        <position position="167"/>
    </location>
    <ligand>
        <name>substrate</name>
    </ligand>
</feature>
<dbReference type="Gene3D" id="3.20.20.120">
    <property type="entry name" value="Enolase-like C-terminal domain"/>
    <property type="match status" value="1"/>
</dbReference>
<feature type="binding site" evidence="6 9">
    <location>
        <position position="288"/>
    </location>
    <ligand>
        <name>Mg(2+)</name>
        <dbReference type="ChEBI" id="CHEBI:18420"/>
    </ligand>
</feature>
<dbReference type="Proteomes" id="UP000016887">
    <property type="component" value="Chromosome"/>
</dbReference>
<feature type="binding site" evidence="6">
    <location>
        <position position="340"/>
    </location>
    <ligand>
        <name>(2R)-2-phosphoglycerate</name>
        <dbReference type="ChEBI" id="CHEBI:58289"/>
    </ligand>
</feature>
<keyword evidence="6 9" id="KW-0479">Metal-binding</keyword>
<dbReference type="PANTHER" id="PTHR11902">
    <property type="entry name" value="ENOLASE"/>
    <property type="match status" value="1"/>
</dbReference>
<keyword evidence="5 6" id="KW-0456">Lyase</keyword>
<comment type="pathway">
    <text evidence="1 6">Carbohydrate degradation; glycolysis; pyruvate from D-glyceraldehyde 3-phosphate: step 4/5.</text>
</comment>
<evidence type="ECO:0000256" key="9">
    <source>
        <dbReference type="PIRSR" id="PIRSR001400-3"/>
    </source>
</evidence>
<feature type="domain" description="Enolase C-terminal TIM barrel" evidence="10">
    <location>
        <begin position="142"/>
        <end position="428"/>
    </location>
</feature>
<evidence type="ECO:0000256" key="5">
    <source>
        <dbReference type="ARBA" id="ARBA00023239"/>
    </source>
</evidence>
<proteinExistence type="inferred from homology"/>
<dbReference type="PRINTS" id="PR00148">
    <property type="entry name" value="ENOLASE"/>
</dbReference>
<comment type="cofactor">
    <cofactor evidence="6">
        <name>Mg(2+)</name>
        <dbReference type="ChEBI" id="CHEBI:18420"/>
    </cofactor>
    <text evidence="6">Binds a second Mg(2+) ion via substrate during catalysis.</text>
</comment>
<feature type="binding site" evidence="8">
    <location>
        <position position="288"/>
    </location>
    <ligand>
        <name>substrate</name>
    </ligand>
</feature>
<evidence type="ECO:0000256" key="7">
    <source>
        <dbReference type="PIRSR" id="PIRSR001400-1"/>
    </source>
</evidence>
<protein>
    <recommendedName>
        <fullName evidence="6">Enolase</fullName>
        <ecNumber evidence="6">4.2.1.11</ecNumber>
    </recommendedName>
    <alternativeName>
        <fullName evidence="6">2-phospho-D-glycerate hydro-lyase</fullName>
    </alternativeName>
    <alternativeName>
        <fullName evidence="6">2-phosphoglycerate dehydratase</fullName>
    </alternativeName>
</protein>
<reference evidence="12 13" key="1">
    <citation type="journal article" date="2013" name="Appl. Environ. Microbiol.">
        <title>Variation of the Virus-Related Elements within Syntenic Genomes of the Hyperthermophilic Archaeon Aeropyrum.</title>
        <authorList>
            <person name="Daifuku T."/>
            <person name="Yoshida T."/>
            <person name="Kitamura T."/>
            <person name="Kawaichi S."/>
            <person name="Inoue T."/>
            <person name="Nomura K."/>
            <person name="Yoshida Y."/>
            <person name="Kuno S."/>
            <person name="Sako Y."/>
        </authorList>
    </citation>
    <scope>NUCLEOTIDE SEQUENCE [LARGE SCALE GENOMIC DNA]</scope>
    <source>
        <strain evidence="12 13">SY1</strain>
    </source>
</reference>
<evidence type="ECO:0000256" key="1">
    <source>
        <dbReference type="ARBA" id="ARBA00005031"/>
    </source>
</evidence>
<dbReference type="EMBL" id="AP012489">
    <property type="protein sequence ID" value="BAN91012.1"/>
    <property type="molecule type" value="Genomic_DNA"/>
</dbReference>
<dbReference type="InterPro" id="IPR000941">
    <property type="entry name" value="Enolase"/>
</dbReference>
<dbReference type="RefSeq" id="WP_022542278.1">
    <property type="nucleotide sequence ID" value="NC_022521.1"/>
</dbReference>
<dbReference type="SUPFAM" id="SSF51604">
    <property type="entry name" value="Enolase C-terminal domain-like"/>
    <property type="match status" value="1"/>
</dbReference>
<dbReference type="GO" id="GO:0006096">
    <property type="term" value="P:glycolytic process"/>
    <property type="evidence" value="ECO:0007669"/>
    <property type="project" value="UniProtKB-UniRule"/>
</dbReference>
<dbReference type="HAMAP" id="MF_00318">
    <property type="entry name" value="Enolase"/>
    <property type="match status" value="1"/>
</dbReference>
<comment type="subcellular location">
    <subcellularLocation>
        <location evidence="6">Cytoplasm</location>
    </subcellularLocation>
    <subcellularLocation>
        <location evidence="6">Secreted</location>
    </subcellularLocation>
    <subcellularLocation>
        <location evidence="6">Cell surface</location>
    </subcellularLocation>
    <text evidence="6">Fractions of enolase are present in both the cytoplasm and on the cell surface.</text>
</comment>
<dbReference type="KEGG" id="acj:ACAM_1543"/>
<dbReference type="Gene3D" id="3.30.390.10">
    <property type="entry name" value="Enolase-like, N-terminal domain"/>
    <property type="match status" value="1"/>
</dbReference>
<dbReference type="SUPFAM" id="SSF54826">
    <property type="entry name" value="Enolase N-terminal domain-like"/>
    <property type="match status" value="1"/>
</dbReference>
<feature type="binding site" evidence="6">
    <location>
        <position position="391"/>
    </location>
    <ligand>
        <name>(2R)-2-phosphoglycerate</name>
        <dbReference type="ChEBI" id="CHEBI:58289"/>
    </ligand>
</feature>
<evidence type="ECO:0000256" key="3">
    <source>
        <dbReference type="ARBA" id="ARBA00022842"/>
    </source>
</evidence>
<dbReference type="SFLD" id="SFLDG00178">
    <property type="entry name" value="enolase"/>
    <property type="match status" value="1"/>
</dbReference>
<sequence>MGGEAFNIRRVRALQVIDSRGNPTIKAYVELAGGGYGWGIAPSGASRGEREAVELRDGGRKWRGKGVSRAVAIVNTIVAPRLEGVDSRRQSYIDRLLIELDGTPNKSRIGGNTTTALSIATARAAADQAGLELFQYLGGAGARRLPIPILNVINGGVHAGNDLDFQEFMIVPHGFNSFTDAIRAAVEIYGELRGLLKERYGATAVNVGDEGGFAPPMRKAEEPLQTLVQAVEKAGYEPGREVSLGIDAAASQLYRDGRYLVEGKAISREELLNIYQRLVENYPIVYLEDPFSEDDFESFKAAVEALSARTLIVGDDLLVTNPERVKEASADGAVTGLLVKVNQVGTLTEALEAIQAARDRGVAHIVSHRSGDTEDTFIADLSVATGALMIKAGAPARSERTSKYNRLLEIEDTLGYSASYAGPELLGLIRGG</sequence>
<evidence type="ECO:0000256" key="8">
    <source>
        <dbReference type="PIRSR" id="PIRSR001400-2"/>
    </source>
</evidence>
<dbReference type="GO" id="GO:0000015">
    <property type="term" value="C:phosphopyruvate hydratase complex"/>
    <property type="evidence" value="ECO:0007669"/>
    <property type="project" value="InterPro"/>
</dbReference>
<dbReference type="InterPro" id="IPR029017">
    <property type="entry name" value="Enolase-like_N"/>
</dbReference>
<keyword evidence="13" id="KW-1185">Reference proteome</keyword>
<evidence type="ECO:0000256" key="6">
    <source>
        <dbReference type="HAMAP-Rule" id="MF_00318"/>
    </source>
</evidence>
<dbReference type="AlphaFoldDB" id="U3TBU6"/>
<feature type="binding site" evidence="6">
    <location>
        <position position="369"/>
    </location>
    <ligand>
        <name>(2R)-2-phosphoglycerate</name>
        <dbReference type="ChEBI" id="CHEBI:58289"/>
    </ligand>
</feature>
<dbReference type="GO" id="GO:0009986">
    <property type="term" value="C:cell surface"/>
    <property type="evidence" value="ECO:0007669"/>
    <property type="project" value="UniProtKB-SubCell"/>
</dbReference>
<comment type="catalytic activity">
    <reaction evidence="6">
        <text>(2R)-2-phosphoglycerate = phosphoenolpyruvate + H2O</text>
        <dbReference type="Rhea" id="RHEA:10164"/>
        <dbReference type="ChEBI" id="CHEBI:15377"/>
        <dbReference type="ChEBI" id="CHEBI:58289"/>
        <dbReference type="ChEBI" id="CHEBI:58702"/>
        <dbReference type="EC" id="4.2.1.11"/>
    </reaction>
</comment>
<dbReference type="SFLD" id="SFLDF00002">
    <property type="entry name" value="enolase"/>
    <property type="match status" value="1"/>
</dbReference>
<keyword evidence="3 6" id="KW-0460">Magnesium</keyword>
<dbReference type="CDD" id="cd03313">
    <property type="entry name" value="enolase"/>
    <property type="match status" value="1"/>
</dbReference>
<feature type="binding site" evidence="8">
    <location>
        <position position="391"/>
    </location>
    <ligand>
        <name>substrate</name>
    </ligand>
</feature>
<evidence type="ECO:0000313" key="13">
    <source>
        <dbReference type="Proteomes" id="UP000016887"/>
    </source>
</evidence>
<keyword evidence="6" id="KW-0963">Cytoplasm</keyword>
<dbReference type="PANTHER" id="PTHR11902:SF1">
    <property type="entry name" value="ENOLASE"/>
    <property type="match status" value="1"/>
</dbReference>
<accession>U3TBU6</accession>
<dbReference type="UniPathway" id="UPA00109">
    <property type="reaction ID" value="UER00187"/>
</dbReference>
<dbReference type="GeneID" id="17111253"/>
<dbReference type="Pfam" id="PF03952">
    <property type="entry name" value="Enolase_N"/>
    <property type="match status" value="1"/>
</dbReference>
<evidence type="ECO:0000313" key="12">
    <source>
        <dbReference type="EMBL" id="BAN91012.1"/>
    </source>
</evidence>
<dbReference type="PROSITE" id="PS00164">
    <property type="entry name" value="ENOLASE"/>
    <property type="match status" value="1"/>
</dbReference>
<dbReference type="GO" id="GO:0000287">
    <property type="term" value="F:magnesium ion binding"/>
    <property type="evidence" value="ECO:0007669"/>
    <property type="project" value="UniProtKB-UniRule"/>
</dbReference>
<comment type="cofactor">
    <cofactor evidence="9">
        <name>Mg(2+)</name>
        <dbReference type="ChEBI" id="CHEBI:18420"/>
    </cofactor>
    <text evidence="9">Mg(2+) is required for catalysis and for stabilizing the dimer.</text>
</comment>
<evidence type="ECO:0000256" key="4">
    <source>
        <dbReference type="ARBA" id="ARBA00023152"/>
    </source>
</evidence>
<organism evidence="12 13">
    <name type="scientific">Aeropyrum camini SY1 = JCM 12091</name>
    <dbReference type="NCBI Taxonomy" id="1198449"/>
    <lineage>
        <taxon>Archaea</taxon>
        <taxon>Thermoproteota</taxon>
        <taxon>Thermoprotei</taxon>
        <taxon>Desulfurococcales</taxon>
        <taxon>Desulfurococcaceae</taxon>
        <taxon>Aeropyrum</taxon>
    </lineage>
</organism>
<dbReference type="Pfam" id="PF00113">
    <property type="entry name" value="Enolase_C"/>
    <property type="match status" value="1"/>
</dbReference>
<dbReference type="NCBIfam" id="TIGR01060">
    <property type="entry name" value="eno"/>
    <property type="match status" value="1"/>
</dbReference>